<feature type="chain" id="PRO_5007286774" evidence="1">
    <location>
        <begin position="34"/>
        <end position="182"/>
    </location>
</feature>
<dbReference type="AlphaFoldDB" id="A0A131Z4Q4"/>
<feature type="signal peptide" evidence="1">
    <location>
        <begin position="1"/>
        <end position="33"/>
    </location>
</feature>
<evidence type="ECO:0000313" key="2">
    <source>
        <dbReference type="EMBL" id="JAP85745.1"/>
    </source>
</evidence>
<organism evidence="2">
    <name type="scientific">Rhipicephalus appendiculatus</name>
    <name type="common">Brown ear tick</name>
    <dbReference type="NCBI Taxonomy" id="34631"/>
    <lineage>
        <taxon>Eukaryota</taxon>
        <taxon>Metazoa</taxon>
        <taxon>Ecdysozoa</taxon>
        <taxon>Arthropoda</taxon>
        <taxon>Chelicerata</taxon>
        <taxon>Arachnida</taxon>
        <taxon>Acari</taxon>
        <taxon>Parasitiformes</taxon>
        <taxon>Ixodida</taxon>
        <taxon>Ixodoidea</taxon>
        <taxon>Ixodidae</taxon>
        <taxon>Rhipicephalinae</taxon>
        <taxon>Rhipicephalus</taxon>
        <taxon>Rhipicephalus</taxon>
    </lineage>
</organism>
<name>A0A131Z4Q4_RHIAP</name>
<evidence type="ECO:0000256" key="1">
    <source>
        <dbReference type="SAM" id="SignalP"/>
    </source>
</evidence>
<reference evidence="2" key="1">
    <citation type="journal article" date="2016" name="Ticks Tick Borne Dis.">
        <title>De novo assembly and annotation of the salivary gland transcriptome of Rhipicephalus appendiculatus male and female ticks during blood feeding.</title>
        <authorList>
            <person name="de Castro M.H."/>
            <person name="de Klerk D."/>
            <person name="Pienaar R."/>
            <person name="Latif A.A."/>
            <person name="Rees D.J."/>
            <person name="Mans B.J."/>
        </authorList>
    </citation>
    <scope>NUCLEOTIDE SEQUENCE</scope>
    <source>
        <tissue evidence="2">Salivary glands</tissue>
    </source>
</reference>
<sequence>MALFRREASKQQWTGRGVMTVLLVLAAISKVNAQSASGDFKLSGTATGPWSLEVVASVPEHTNGTLDTCTGTLSGPLNELNFTSDNRGVNSSTKTFKGLHAGTEYNCTVTCTIFLADGGVAGATKSILLTTKSELLVPDPSAETGSNRTETGAGMVFTPTPMMVILSTSALFVAGTLSQLLH</sequence>
<keyword evidence="1" id="KW-0732">Signal</keyword>
<accession>A0A131Z4Q4</accession>
<proteinExistence type="predicted"/>
<dbReference type="EMBL" id="GEDV01002812">
    <property type="protein sequence ID" value="JAP85745.1"/>
    <property type="molecule type" value="Transcribed_RNA"/>
</dbReference>
<protein>
    <submittedName>
        <fullName evidence="2">Uncharacterized protein</fullName>
    </submittedName>
</protein>